<keyword evidence="3" id="KW-1185">Reference proteome</keyword>
<reference evidence="2" key="1">
    <citation type="journal article" date="2014" name="Int. J. Syst. Evol. Microbiol.">
        <title>Complete genome sequence of Corynebacterium casei LMG S-19264T (=DSM 44701T), isolated from a smear-ripened cheese.</title>
        <authorList>
            <consortium name="US DOE Joint Genome Institute (JGI-PGF)"/>
            <person name="Walter F."/>
            <person name="Albersmeier A."/>
            <person name="Kalinowski J."/>
            <person name="Ruckert C."/>
        </authorList>
    </citation>
    <scope>NUCLEOTIDE SEQUENCE</scope>
    <source>
        <strain evidence="2">JCM 4714</strain>
    </source>
</reference>
<proteinExistence type="predicted"/>
<evidence type="ECO:0000313" key="3">
    <source>
        <dbReference type="Proteomes" id="UP000655443"/>
    </source>
</evidence>
<comment type="caution">
    <text evidence="2">The sequence shown here is derived from an EMBL/GenBank/DDBJ whole genome shotgun (WGS) entry which is preliminary data.</text>
</comment>
<protein>
    <recommendedName>
        <fullName evidence="4">SH3 domain-containing protein</fullName>
    </recommendedName>
</protein>
<gene>
    <name evidence="2" type="ORF">GCM10010339_67990</name>
</gene>
<keyword evidence="1" id="KW-0732">Signal</keyword>
<evidence type="ECO:0000313" key="2">
    <source>
        <dbReference type="EMBL" id="GHE10760.1"/>
    </source>
</evidence>
<organism evidence="2 3">
    <name type="scientific">Streptomyces alanosinicus</name>
    <dbReference type="NCBI Taxonomy" id="68171"/>
    <lineage>
        <taxon>Bacteria</taxon>
        <taxon>Bacillati</taxon>
        <taxon>Actinomycetota</taxon>
        <taxon>Actinomycetes</taxon>
        <taxon>Kitasatosporales</taxon>
        <taxon>Streptomycetaceae</taxon>
        <taxon>Streptomyces</taxon>
    </lineage>
</organism>
<sequence length="110" mass="11375">MLNNRVAAVVASAALAVASLSLAAPAEAAPAKAAASCWNGTVKAKESLTIRKKTTAKSTALGVFPKGATACFDSSTGGQKYKLCGKRDDQWSTIVYKGIEGYVVTTCIKF</sequence>
<dbReference type="RefSeq" id="WP_189957462.1">
    <property type="nucleotide sequence ID" value="NZ_BMVG01000025.1"/>
</dbReference>
<feature type="signal peptide" evidence="1">
    <location>
        <begin position="1"/>
        <end position="23"/>
    </location>
</feature>
<accession>A0A918YPI7</accession>
<evidence type="ECO:0000256" key="1">
    <source>
        <dbReference type="SAM" id="SignalP"/>
    </source>
</evidence>
<dbReference type="AlphaFoldDB" id="A0A918YPI7"/>
<reference evidence="2" key="2">
    <citation type="submission" date="2020-09" db="EMBL/GenBank/DDBJ databases">
        <authorList>
            <person name="Sun Q."/>
            <person name="Ohkuma M."/>
        </authorList>
    </citation>
    <scope>NUCLEOTIDE SEQUENCE</scope>
    <source>
        <strain evidence="2">JCM 4714</strain>
    </source>
</reference>
<dbReference type="Proteomes" id="UP000655443">
    <property type="component" value="Unassembled WGS sequence"/>
</dbReference>
<dbReference type="EMBL" id="BMVG01000025">
    <property type="protein sequence ID" value="GHE10760.1"/>
    <property type="molecule type" value="Genomic_DNA"/>
</dbReference>
<evidence type="ECO:0008006" key="4">
    <source>
        <dbReference type="Google" id="ProtNLM"/>
    </source>
</evidence>
<dbReference type="Gene3D" id="2.30.30.40">
    <property type="entry name" value="SH3 Domains"/>
    <property type="match status" value="1"/>
</dbReference>
<name>A0A918YPI7_9ACTN</name>
<feature type="chain" id="PRO_5039129622" description="SH3 domain-containing protein" evidence="1">
    <location>
        <begin position="24"/>
        <end position="110"/>
    </location>
</feature>